<sequence length="258" mass="28300">MEIGEKGITMIELLAALVLVAVIAAAAWTAMSIGFKHSVVESSKTHIQQNANLITAKLSTAHRQSDSYSVKFENEQLMLKTCFVETGCGSYERVSDQNYDYSGTSINGTMYTGAVFAELTILPKEQHNPINLKMTLGKTSISIDTVLTRIITGIYKRGHENEVSQKSARLCVGHCTSDRSFIFKHVSNLYCRLDEPCETGTNHRCHQPCCSSRGNGDALLYVGFRAGAENAEAGDERSDAVKTERADRLHQISIGDSL</sequence>
<name>A0ABN4UBS3_9BACL</name>
<dbReference type="Pfam" id="PF07963">
    <property type="entry name" value="N_methyl"/>
    <property type="match status" value="1"/>
</dbReference>
<dbReference type="InterPro" id="IPR012902">
    <property type="entry name" value="N_methyl_site"/>
</dbReference>
<reference evidence="3" key="1">
    <citation type="submission" date="2016-10" db="EMBL/GenBank/DDBJ databases">
        <authorList>
            <person name="See-Too W.S."/>
        </authorList>
    </citation>
    <scope>NUCLEOTIDE SEQUENCE</scope>
    <source>
        <strain evidence="3">DSM 14505</strain>
    </source>
</reference>
<protein>
    <recommendedName>
        <fullName evidence="5">Prepilin-type N-terminal cleavage/methylation domain-containing protein</fullName>
    </recommendedName>
</protein>
<evidence type="ECO:0000313" key="3">
    <source>
        <dbReference type="EMBL" id="APA28442.1"/>
    </source>
</evidence>
<dbReference type="Proteomes" id="UP000092661">
    <property type="component" value="Chromosome"/>
</dbReference>
<keyword evidence="4" id="KW-1185">Reference proteome</keyword>
<evidence type="ECO:0008006" key="5">
    <source>
        <dbReference type="Google" id="ProtNLM"/>
    </source>
</evidence>
<dbReference type="EMBL" id="CP016534">
    <property type="protein sequence ID" value="APA28442.1"/>
    <property type="molecule type" value="Genomic_DNA"/>
</dbReference>
<gene>
    <name evidence="3" type="ORF">BBH88_18840</name>
</gene>
<keyword evidence="2" id="KW-0178">Competence</keyword>
<evidence type="ECO:0000313" key="4">
    <source>
        <dbReference type="Proteomes" id="UP000092661"/>
    </source>
</evidence>
<proteinExistence type="predicted"/>
<organism evidence="3 4">
    <name type="scientific">Planococcus antarcticus DSM 14505</name>
    <dbReference type="NCBI Taxonomy" id="1185653"/>
    <lineage>
        <taxon>Bacteria</taxon>
        <taxon>Bacillati</taxon>
        <taxon>Bacillota</taxon>
        <taxon>Bacilli</taxon>
        <taxon>Bacillales</taxon>
        <taxon>Caryophanaceae</taxon>
        <taxon>Planococcus</taxon>
    </lineage>
</organism>
<comment type="subcellular location">
    <subcellularLocation>
        <location evidence="1">Cell surface</location>
    </subcellularLocation>
</comment>
<evidence type="ECO:0000256" key="1">
    <source>
        <dbReference type="ARBA" id="ARBA00004241"/>
    </source>
</evidence>
<dbReference type="NCBIfam" id="TIGR02532">
    <property type="entry name" value="IV_pilin_GFxxxE"/>
    <property type="match status" value="1"/>
</dbReference>
<accession>A0ABN4UBS3</accession>
<evidence type="ECO:0000256" key="2">
    <source>
        <dbReference type="ARBA" id="ARBA00023287"/>
    </source>
</evidence>
<dbReference type="RefSeq" id="WP_071349150.1">
    <property type="nucleotide sequence ID" value="NZ_CP016534.2"/>
</dbReference>